<reference evidence="1 2" key="1">
    <citation type="submission" date="2018-12" db="EMBL/GenBank/DDBJ databases">
        <title>Complete genome sequence of Flaviflexus sp. H23T48.</title>
        <authorList>
            <person name="Bae J.-W."/>
            <person name="Lee J.-Y."/>
        </authorList>
    </citation>
    <scope>NUCLEOTIDE SEQUENCE [LARGE SCALE GENOMIC DNA]</scope>
    <source>
        <strain evidence="1 2">H23T48</strain>
    </source>
</reference>
<evidence type="ECO:0000313" key="1">
    <source>
        <dbReference type="EMBL" id="AZQ76273.1"/>
    </source>
</evidence>
<dbReference type="AlphaFoldDB" id="A0A3S9PV89"/>
<keyword evidence="2" id="KW-1185">Reference proteome</keyword>
<dbReference type="EMBL" id="CP034593">
    <property type="protein sequence ID" value="AZQ76273.1"/>
    <property type="molecule type" value="Genomic_DNA"/>
</dbReference>
<sequence>MSRERTMWEGKLEDGTTLVVTESFGRIVDGSETVKEWPWVNYASGEWEGEAGTFEATAIADDVDDLILEFGPQTDISVGLVISDRIESSIVYQETALVTDAGWVRVFVRRNPDGTMFTQSLGFNIDDADPATVEKVVLELEYAVREAVGMPID</sequence>
<organism evidence="1 2">
    <name type="scientific">Flaviflexus ciconiae</name>
    <dbReference type="NCBI Taxonomy" id="2496867"/>
    <lineage>
        <taxon>Bacteria</taxon>
        <taxon>Bacillati</taxon>
        <taxon>Actinomycetota</taxon>
        <taxon>Actinomycetes</taxon>
        <taxon>Actinomycetales</taxon>
        <taxon>Actinomycetaceae</taxon>
        <taxon>Flaviflexus</taxon>
    </lineage>
</organism>
<proteinExistence type="predicted"/>
<dbReference type="OrthoDB" id="3260805at2"/>
<name>A0A3S9PV89_9ACTO</name>
<evidence type="ECO:0000313" key="2">
    <source>
        <dbReference type="Proteomes" id="UP000280344"/>
    </source>
</evidence>
<protein>
    <submittedName>
        <fullName evidence="1">Uncharacterized protein</fullName>
    </submittedName>
</protein>
<gene>
    <name evidence="1" type="ORF">EJ997_01880</name>
</gene>
<accession>A0A3S9PV89</accession>
<dbReference type="KEGG" id="flh:EJ997_01880"/>
<dbReference type="RefSeq" id="WP_126703082.1">
    <property type="nucleotide sequence ID" value="NZ_CP034593.1"/>
</dbReference>
<dbReference type="Proteomes" id="UP000280344">
    <property type="component" value="Chromosome"/>
</dbReference>